<accession>A0A9Q0D601</accession>
<feature type="non-terminal residue" evidence="2">
    <location>
        <position position="1"/>
    </location>
</feature>
<keyword evidence="3" id="KW-1185">Reference proteome</keyword>
<feature type="region of interest" description="Disordered" evidence="1">
    <location>
        <begin position="18"/>
        <end position="40"/>
    </location>
</feature>
<proteinExistence type="predicted"/>
<evidence type="ECO:0000256" key="1">
    <source>
        <dbReference type="SAM" id="MobiDB-lite"/>
    </source>
</evidence>
<dbReference type="AlphaFoldDB" id="A0A9Q0D601"/>
<evidence type="ECO:0000313" key="3">
    <source>
        <dbReference type="Proteomes" id="UP001148018"/>
    </source>
</evidence>
<protein>
    <submittedName>
        <fullName evidence="2">Uncharacterized protein</fullName>
    </submittedName>
</protein>
<reference evidence="2" key="1">
    <citation type="submission" date="2022-07" db="EMBL/GenBank/DDBJ databases">
        <title>Chromosome-level genome of Muraenolepis orangiensis.</title>
        <authorList>
            <person name="Kim J."/>
        </authorList>
    </citation>
    <scope>NUCLEOTIDE SEQUENCE</scope>
    <source>
        <strain evidence="2">KU_S4_2022</strain>
        <tissue evidence="2">Muscle</tissue>
    </source>
</reference>
<name>A0A9Q0D601_9TELE</name>
<sequence length="73" mass="7341">VSVCVKTVGTATAAASHMDVPAASQRPDGTGALKVPQGPLSVDGAGAPGSPVLYSWSLFRILPQPHCQGRCLG</sequence>
<evidence type="ECO:0000313" key="2">
    <source>
        <dbReference type="EMBL" id="KAJ3581806.1"/>
    </source>
</evidence>
<dbReference type="EMBL" id="JANIIK010001942">
    <property type="protein sequence ID" value="KAJ3581806.1"/>
    <property type="molecule type" value="Genomic_DNA"/>
</dbReference>
<organism evidence="2 3">
    <name type="scientific">Muraenolepis orangiensis</name>
    <name type="common">Patagonian moray cod</name>
    <dbReference type="NCBI Taxonomy" id="630683"/>
    <lineage>
        <taxon>Eukaryota</taxon>
        <taxon>Metazoa</taxon>
        <taxon>Chordata</taxon>
        <taxon>Craniata</taxon>
        <taxon>Vertebrata</taxon>
        <taxon>Euteleostomi</taxon>
        <taxon>Actinopterygii</taxon>
        <taxon>Neopterygii</taxon>
        <taxon>Teleostei</taxon>
        <taxon>Neoteleostei</taxon>
        <taxon>Acanthomorphata</taxon>
        <taxon>Zeiogadaria</taxon>
        <taxon>Gadariae</taxon>
        <taxon>Gadiformes</taxon>
        <taxon>Muraenolepidoidei</taxon>
        <taxon>Muraenolepididae</taxon>
        <taxon>Muraenolepis</taxon>
    </lineage>
</organism>
<gene>
    <name evidence="2" type="ORF">NHX12_016216</name>
</gene>
<comment type="caution">
    <text evidence="2">The sequence shown here is derived from an EMBL/GenBank/DDBJ whole genome shotgun (WGS) entry which is preliminary data.</text>
</comment>
<dbReference type="Proteomes" id="UP001148018">
    <property type="component" value="Unassembled WGS sequence"/>
</dbReference>